<proteinExistence type="predicted"/>
<reference evidence="1" key="2">
    <citation type="submission" date="2025-04" db="EMBL/GenBank/DDBJ databases">
        <authorList>
            <person name="Halder G."/>
            <person name="Ray Khan U."/>
            <person name="Dutta S."/>
        </authorList>
    </citation>
    <scope>NUCLEOTIDE SEQUENCE</scope>
    <source>
        <strain evidence="1">APCR228</strain>
    </source>
</reference>
<comment type="caution">
    <text evidence="1">The sequence shown here is derived from an EMBL/GenBank/DDBJ whole genome shotgun (WGS) entry which is preliminary data.</text>
</comment>
<dbReference type="EMBL" id="JAGRQA020000006">
    <property type="protein sequence ID" value="MGC5596883.1"/>
    <property type="molecule type" value="Genomic_DNA"/>
</dbReference>
<gene>
    <name evidence="1" type="ORF">KCQ67_013105</name>
</gene>
<organism evidence="1 2">
    <name type="scientific">Klebsiella pneumoniae subsp. pneumoniae</name>
    <dbReference type="NCBI Taxonomy" id="72407"/>
    <lineage>
        <taxon>Bacteria</taxon>
        <taxon>Pseudomonadati</taxon>
        <taxon>Pseudomonadota</taxon>
        <taxon>Gammaproteobacteria</taxon>
        <taxon>Enterobacterales</taxon>
        <taxon>Enterobacteriaceae</taxon>
        <taxon>Klebsiella/Raoultella group</taxon>
        <taxon>Klebsiella</taxon>
        <taxon>Klebsiella pneumoniae complex</taxon>
    </lineage>
</organism>
<name>A0ACC7PYQ6_KLEPN</name>
<dbReference type="Proteomes" id="UP001445303">
    <property type="component" value="Unassembled WGS sequence"/>
</dbReference>
<evidence type="ECO:0000313" key="2">
    <source>
        <dbReference type="Proteomes" id="UP001445303"/>
    </source>
</evidence>
<reference evidence="1" key="1">
    <citation type="journal article" date="2025" name="Microbiol. Spectr.">
        <title>Antimicrobial resistance and phylogenetic lineages of KPC-2-producing blood-borne Klebsiella pneumoniae subsp. pneumoniae from Kolkata, India during 2015-2024: Emergence of Klebsiella pneumoniae subsp. pneumoniae with blaKPC-2, blaNDM, and blaOXA-48-like triple carbapenemases.</title>
        <authorList>
            <person name="Halder G."/>
            <person name="Chaudhuri B.N."/>
            <person name="Veeraraghavan B."/>
            <person name="Denny P."/>
            <person name="Dutta P."/>
            <person name="Chakraborty M."/>
            <person name="Khan U.R."/>
            <person name="Ganguly S.S."/>
            <person name="Mandal S."/>
            <person name="Upadhyaya Y.P."/>
            <person name="Biswas B."/>
            <person name="Chakraborty A."/>
            <person name="Maiti S."/>
            <person name="Mondal H."/>
            <person name="Pal S."/>
            <person name="Dutta S."/>
        </authorList>
    </citation>
    <scope>NUCLEOTIDE SEQUENCE</scope>
    <source>
        <strain evidence="1">APCR228</strain>
    </source>
</reference>
<protein>
    <submittedName>
        <fullName evidence="1">Uncharacterized protein</fullName>
    </submittedName>
</protein>
<accession>A0ACC7PYQ6</accession>
<sequence>MIKRITPCHISWAEPPAHILLHASGLSPILRAWLSNFRNTGLAPRQCARGARIPYPSQLKD</sequence>
<evidence type="ECO:0000313" key="1">
    <source>
        <dbReference type="EMBL" id="MGC5596883.1"/>
    </source>
</evidence>